<comment type="caution">
    <text evidence="1">The sequence shown here is derived from an EMBL/GenBank/DDBJ whole genome shotgun (WGS) entry which is preliminary data.</text>
</comment>
<evidence type="ECO:0008006" key="3">
    <source>
        <dbReference type="Google" id="ProtNLM"/>
    </source>
</evidence>
<dbReference type="Proteomes" id="UP001501532">
    <property type="component" value="Unassembled WGS sequence"/>
</dbReference>
<reference evidence="2" key="1">
    <citation type="journal article" date="2019" name="Int. J. Syst. Evol. Microbiol.">
        <title>The Global Catalogue of Microorganisms (GCM) 10K type strain sequencing project: providing services to taxonomists for standard genome sequencing and annotation.</title>
        <authorList>
            <consortium name="The Broad Institute Genomics Platform"/>
            <consortium name="The Broad Institute Genome Sequencing Center for Infectious Disease"/>
            <person name="Wu L."/>
            <person name="Ma J."/>
        </authorList>
    </citation>
    <scope>NUCLEOTIDE SEQUENCE [LARGE SCALE GENOMIC DNA]</scope>
    <source>
        <strain evidence="2">JCM 9091</strain>
    </source>
</reference>
<evidence type="ECO:0000313" key="2">
    <source>
        <dbReference type="Proteomes" id="UP001501532"/>
    </source>
</evidence>
<gene>
    <name evidence="1" type="ORF">GCM10010448_62100</name>
</gene>
<organism evidence="1 2">
    <name type="scientific">Streptomyces glomeratus</name>
    <dbReference type="NCBI Taxonomy" id="284452"/>
    <lineage>
        <taxon>Bacteria</taxon>
        <taxon>Bacillati</taxon>
        <taxon>Actinomycetota</taxon>
        <taxon>Actinomycetes</taxon>
        <taxon>Kitasatosporales</taxon>
        <taxon>Streptomycetaceae</taxon>
        <taxon>Streptomyces</taxon>
    </lineage>
</organism>
<proteinExistence type="predicted"/>
<name>A0ABP6M0V2_9ACTN</name>
<evidence type="ECO:0000313" key="1">
    <source>
        <dbReference type="EMBL" id="GAA3070730.1"/>
    </source>
</evidence>
<accession>A0ABP6M0V2</accession>
<keyword evidence="2" id="KW-1185">Reference proteome</keyword>
<protein>
    <recommendedName>
        <fullName evidence="3">HMA domain-containing protein</fullName>
    </recommendedName>
</protein>
<dbReference type="EMBL" id="BAAAUF010000069">
    <property type="protein sequence ID" value="GAA3070730.1"/>
    <property type="molecule type" value="Genomic_DNA"/>
</dbReference>
<sequence length="96" mass="9710">MPAIVLKVRLLNTKAVLLDGRGCGHCAQAQARQRVHEDLGAGGLRGKSGAGADRPADAITVADPSAGRANVRRILEGVSPADIATGTLPAPVPEPA</sequence>